<dbReference type="EMBL" id="LAZR01002506">
    <property type="protein sequence ID" value="KKN29156.1"/>
    <property type="molecule type" value="Genomic_DNA"/>
</dbReference>
<proteinExistence type="predicted"/>
<comment type="caution">
    <text evidence="1">The sequence shown here is derived from an EMBL/GenBank/DDBJ whole genome shotgun (WGS) entry which is preliminary data.</text>
</comment>
<reference evidence="1" key="1">
    <citation type="journal article" date="2015" name="Nature">
        <title>Complex archaea that bridge the gap between prokaryotes and eukaryotes.</title>
        <authorList>
            <person name="Spang A."/>
            <person name="Saw J.H."/>
            <person name="Jorgensen S.L."/>
            <person name="Zaremba-Niedzwiedzka K."/>
            <person name="Martijn J."/>
            <person name="Lind A.E."/>
            <person name="van Eijk R."/>
            <person name="Schleper C."/>
            <person name="Guy L."/>
            <person name="Ettema T.J."/>
        </authorList>
    </citation>
    <scope>NUCLEOTIDE SEQUENCE</scope>
</reference>
<accession>A0A0F9RW93</accession>
<dbReference type="AlphaFoldDB" id="A0A0F9RW93"/>
<sequence>MKWITFHRCDCGALEYLHFSVGKTWFDLDLELLGYAVTIYLYWGKKE</sequence>
<gene>
    <name evidence="1" type="ORF">LCGC14_0847110</name>
</gene>
<evidence type="ECO:0000313" key="1">
    <source>
        <dbReference type="EMBL" id="KKN29156.1"/>
    </source>
</evidence>
<name>A0A0F9RW93_9ZZZZ</name>
<protein>
    <submittedName>
        <fullName evidence="1">Uncharacterized protein</fullName>
    </submittedName>
</protein>
<organism evidence="1">
    <name type="scientific">marine sediment metagenome</name>
    <dbReference type="NCBI Taxonomy" id="412755"/>
    <lineage>
        <taxon>unclassified sequences</taxon>
        <taxon>metagenomes</taxon>
        <taxon>ecological metagenomes</taxon>
    </lineage>
</organism>